<evidence type="ECO:0000256" key="1">
    <source>
        <dbReference type="SAM" id="Phobius"/>
    </source>
</evidence>
<keyword evidence="1" id="KW-0472">Membrane</keyword>
<comment type="caution">
    <text evidence="2">The sequence shown here is derived from an EMBL/GenBank/DDBJ whole genome shotgun (WGS) entry which is preliminary data.</text>
</comment>
<sequence>MSEHETAVICRQSANYYYYYHAANFAHAGLQSMARKAEHGRHGGVPCVLLHTNRYALLYYACAIDDMVPLFATSVLGVLVGEILAYCFYRWTDYKCATMKTVIGSFVVSVSVTIYETLALAGRTGQSREQSSQL</sequence>
<keyword evidence="1" id="KW-0812">Transmembrane</keyword>
<dbReference type="EMBL" id="CANTFM010000013">
    <property type="protein sequence ID" value="CAI5708355.1"/>
    <property type="molecule type" value="Genomic_DNA"/>
</dbReference>
<evidence type="ECO:0000313" key="3">
    <source>
        <dbReference type="Proteomes" id="UP001162029"/>
    </source>
</evidence>
<feature type="transmembrane region" description="Helical" evidence="1">
    <location>
        <begin position="101"/>
        <end position="121"/>
    </location>
</feature>
<proteinExistence type="predicted"/>
<keyword evidence="3" id="KW-1185">Reference proteome</keyword>
<keyword evidence="1" id="KW-1133">Transmembrane helix</keyword>
<reference evidence="2" key="1">
    <citation type="submission" date="2022-12" db="EMBL/GenBank/DDBJ databases">
        <authorList>
            <person name="Webb A."/>
        </authorList>
    </citation>
    <scope>NUCLEOTIDE SEQUENCE</scope>
    <source>
        <strain evidence="2">Pd1</strain>
    </source>
</reference>
<protein>
    <submittedName>
        <fullName evidence="2">Uncharacterized protein</fullName>
    </submittedName>
</protein>
<name>A0AAV0SU52_9STRA</name>
<dbReference type="Proteomes" id="UP001162029">
    <property type="component" value="Unassembled WGS sequence"/>
</dbReference>
<evidence type="ECO:0000313" key="2">
    <source>
        <dbReference type="EMBL" id="CAI5708355.1"/>
    </source>
</evidence>
<dbReference type="AlphaFoldDB" id="A0AAV0SU52"/>
<organism evidence="2 3">
    <name type="scientific">Peronospora destructor</name>
    <dbReference type="NCBI Taxonomy" id="86335"/>
    <lineage>
        <taxon>Eukaryota</taxon>
        <taxon>Sar</taxon>
        <taxon>Stramenopiles</taxon>
        <taxon>Oomycota</taxon>
        <taxon>Peronosporomycetes</taxon>
        <taxon>Peronosporales</taxon>
        <taxon>Peronosporaceae</taxon>
        <taxon>Peronospora</taxon>
    </lineage>
</organism>
<feature type="transmembrane region" description="Helical" evidence="1">
    <location>
        <begin position="67"/>
        <end position="89"/>
    </location>
</feature>
<gene>
    <name evidence="2" type="ORF">PDE001_LOCUS66</name>
</gene>
<accession>A0AAV0SU52</accession>